<dbReference type="Pfam" id="PF17906">
    <property type="entry name" value="HTH_48"/>
    <property type="match status" value="1"/>
</dbReference>
<dbReference type="GO" id="GO:0000793">
    <property type="term" value="C:condensed chromosome"/>
    <property type="evidence" value="ECO:0007669"/>
    <property type="project" value="TreeGrafter"/>
</dbReference>
<dbReference type="Proteomes" id="UP000054495">
    <property type="component" value="Unassembled WGS sequence"/>
</dbReference>
<dbReference type="GO" id="GO:0000729">
    <property type="term" value="P:DNA double-strand break processing"/>
    <property type="evidence" value="ECO:0007669"/>
    <property type="project" value="TreeGrafter"/>
</dbReference>
<organism evidence="3 4">
    <name type="scientific">Ancylostoma ceylanicum</name>
    <dbReference type="NCBI Taxonomy" id="53326"/>
    <lineage>
        <taxon>Eukaryota</taxon>
        <taxon>Metazoa</taxon>
        <taxon>Ecdysozoa</taxon>
        <taxon>Nematoda</taxon>
        <taxon>Chromadorea</taxon>
        <taxon>Rhabditida</taxon>
        <taxon>Rhabditina</taxon>
        <taxon>Rhabditomorpha</taxon>
        <taxon>Strongyloidea</taxon>
        <taxon>Ancylostomatidae</taxon>
        <taxon>Ancylostomatinae</taxon>
        <taxon>Ancylostoma</taxon>
    </lineage>
</organism>
<dbReference type="InterPro" id="IPR036388">
    <property type="entry name" value="WH-like_DNA-bd_sf"/>
</dbReference>
<evidence type="ECO:0000313" key="3">
    <source>
        <dbReference type="EMBL" id="EPB74388.1"/>
    </source>
</evidence>
<feature type="compositionally biased region" description="Basic and acidic residues" evidence="1">
    <location>
        <begin position="219"/>
        <end position="229"/>
    </location>
</feature>
<dbReference type="PANTHER" id="PTHR46060">
    <property type="entry name" value="MARINER MOS1 TRANSPOSASE-LIKE PROTEIN"/>
    <property type="match status" value="1"/>
</dbReference>
<dbReference type="GO" id="GO:0003697">
    <property type="term" value="F:single-stranded DNA binding"/>
    <property type="evidence" value="ECO:0007669"/>
    <property type="project" value="TreeGrafter"/>
</dbReference>
<dbReference type="GO" id="GO:0005634">
    <property type="term" value="C:nucleus"/>
    <property type="evidence" value="ECO:0007669"/>
    <property type="project" value="TreeGrafter"/>
</dbReference>
<dbReference type="GO" id="GO:0044774">
    <property type="term" value="P:mitotic DNA integrity checkpoint signaling"/>
    <property type="evidence" value="ECO:0007669"/>
    <property type="project" value="TreeGrafter"/>
</dbReference>
<dbReference type="PANTHER" id="PTHR46060:SF2">
    <property type="entry name" value="HISTONE-LYSINE N-METHYLTRANSFERASE SETMAR"/>
    <property type="match status" value="1"/>
</dbReference>
<dbReference type="GO" id="GO:0003690">
    <property type="term" value="F:double-stranded DNA binding"/>
    <property type="evidence" value="ECO:0007669"/>
    <property type="project" value="TreeGrafter"/>
</dbReference>
<protein>
    <recommendedName>
        <fullName evidence="2">Mos1 transposase HTH domain-containing protein</fullName>
    </recommendedName>
</protein>
<proteinExistence type="predicted"/>
<dbReference type="GO" id="GO:0044547">
    <property type="term" value="F:DNA topoisomerase binding"/>
    <property type="evidence" value="ECO:0007669"/>
    <property type="project" value="TreeGrafter"/>
</dbReference>
<gene>
    <name evidence="3" type="ORF">ANCCEY_06509</name>
</gene>
<dbReference type="InterPro" id="IPR041426">
    <property type="entry name" value="Mos1_HTH"/>
</dbReference>
<dbReference type="GO" id="GO:0035861">
    <property type="term" value="C:site of double-strand break"/>
    <property type="evidence" value="ECO:0007669"/>
    <property type="project" value="TreeGrafter"/>
</dbReference>
<dbReference type="InterPro" id="IPR052709">
    <property type="entry name" value="Transposase-MT_Hybrid"/>
</dbReference>
<evidence type="ECO:0000256" key="1">
    <source>
        <dbReference type="SAM" id="MobiDB-lite"/>
    </source>
</evidence>
<reference evidence="3 4" key="1">
    <citation type="submission" date="2013-05" db="EMBL/GenBank/DDBJ databases">
        <title>Draft genome of the parasitic nematode Anyclostoma ceylanicum.</title>
        <authorList>
            <person name="Mitreva M."/>
        </authorList>
    </citation>
    <scope>NUCLEOTIDE SEQUENCE [LARGE SCALE GENOMIC DNA]</scope>
</reference>
<dbReference type="GO" id="GO:0042800">
    <property type="term" value="F:histone H3K4 methyltransferase activity"/>
    <property type="evidence" value="ECO:0007669"/>
    <property type="project" value="TreeGrafter"/>
</dbReference>
<dbReference type="GO" id="GO:0046975">
    <property type="term" value="F:histone H3K36 methyltransferase activity"/>
    <property type="evidence" value="ECO:0007669"/>
    <property type="project" value="TreeGrafter"/>
</dbReference>
<evidence type="ECO:0000259" key="2">
    <source>
        <dbReference type="Pfam" id="PF17906"/>
    </source>
</evidence>
<keyword evidence="4" id="KW-1185">Reference proteome</keyword>
<feature type="region of interest" description="Disordered" evidence="1">
    <location>
        <begin position="208"/>
        <end position="229"/>
    </location>
</feature>
<dbReference type="GO" id="GO:0000014">
    <property type="term" value="F:single-stranded DNA endodeoxyribonuclease activity"/>
    <property type="evidence" value="ECO:0007669"/>
    <property type="project" value="TreeGrafter"/>
</dbReference>
<name>A0A0D6LT80_9BILA</name>
<sequence length="229" mass="25138">MEPPRRLWGVEGGVHLRGSLRLMHAGFGGRDVEEPNSGLPHTLPKTGEGHNAADATAHICAAFKGGVMSRWTANRLFQSFKSGDISLEDRPRSGRSTDCNDEALRDALREKPSATTRELSMALGCGRTTIIRHLQALGYRKLMPPTWVPHELSASQLAARGDDKIIGQNMGTIGQKFYRTFSMELRRMISFNVVDSIAHDLSVPNPPSIPRVTVTNGKTGEEREVPAQN</sequence>
<feature type="domain" description="Mos1 transposase HTH" evidence="2">
    <location>
        <begin position="49"/>
        <end position="84"/>
    </location>
</feature>
<dbReference type="Gene3D" id="1.10.10.10">
    <property type="entry name" value="Winged helix-like DNA-binding domain superfamily/Winged helix DNA-binding domain"/>
    <property type="match status" value="1"/>
</dbReference>
<dbReference type="AlphaFoldDB" id="A0A0D6LT80"/>
<dbReference type="EMBL" id="KE124944">
    <property type="protein sequence ID" value="EPB74388.1"/>
    <property type="molecule type" value="Genomic_DNA"/>
</dbReference>
<dbReference type="GO" id="GO:0015074">
    <property type="term" value="P:DNA integration"/>
    <property type="evidence" value="ECO:0007669"/>
    <property type="project" value="TreeGrafter"/>
</dbReference>
<dbReference type="GO" id="GO:0031297">
    <property type="term" value="P:replication fork processing"/>
    <property type="evidence" value="ECO:0007669"/>
    <property type="project" value="TreeGrafter"/>
</dbReference>
<dbReference type="GO" id="GO:0006303">
    <property type="term" value="P:double-strand break repair via nonhomologous end joining"/>
    <property type="evidence" value="ECO:0007669"/>
    <property type="project" value="TreeGrafter"/>
</dbReference>
<accession>A0A0D6LT80</accession>
<evidence type="ECO:0000313" key="4">
    <source>
        <dbReference type="Proteomes" id="UP000054495"/>
    </source>
</evidence>